<dbReference type="InterPro" id="IPR000073">
    <property type="entry name" value="AB_hydrolase_1"/>
</dbReference>
<gene>
    <name evidence="2" type="ORF">GCM10022288_10340</name>
</gene>
<name>A0ABP8AMV3_9MICO</name>
<keyword evidence="3" id="KW-1185">Reference proteome</keyword>
<evidence type="ECO:0000313" key="3">
    <source>
        <dbReference type="Proteomes" id="UP001500213"/>
    </source>
</evidence>
<sequence>MTTRTEAVRSIGGVRVDVHITAGARGAELPPLVLLHGVGTSALSYEWLLPRVPERDVYRVDFRGHGTSERAPGTYTLEYYCEDAVRVLSEVVKRPAVVAGFSLGGMVAWTLAQRVPELLVGVLLEDPVMFRDPDWATSGMPEFLQWTIDQEISWEQRGLSVDEAAVELAANSAGPGVTMGDILYPDAVVALAKGTILRDRGTMQAAIDGTMPNGVDIAAPLRVPAVIMAASADVSGVSAADEATLARTHPEIAIHRVETGHDIHNSFAGRDLYVRLLREFLDEYAR</sequence>
<dbReference type="EMBL" id="BAABBX010000007">
    <property type="protein sequence ID" value="GAA4186564.1"/>
    <property type="molecule type" value="Genomic_DNA"/>
</dbReference>
<dbReference type="Pfam" id="PF12697">
    <property type="entry name" value="Abhydrolase_6"/>
    <property type="match status" value="1"/>
</dbReference>
<dbReference type="Proteomes" id="UP001500213">
    <property type="component" value="Unassembled WGS sequence"/>
</dbReference>
<dbReference type="PANTHER" id="PTHR46438">
    <property type="entry name" value="ALPHA/BETA-HYDROLASES SUPERFAMILY PROTEIN"/>
    <property type="match status" value="1"/>
</dbReference>
<evidence type="ECO:0000313" key="2">
    <source>
        <dbReference type="EMBL" id="GAA4186564.1"/>
    </source>
</evidence>
<organism evidence="2 3">
    <name type="scientific">Gryllotalpicola kribbensis</name>
    <dbReference type="NCBI Taxonomy" id="993084"/>
    <lineage>
        <taxon>Bacteria</taxon>
        <taxon>Bacillati</taxon>
        <taxon>Actinomycetota</taxon>
        <taxon>Actinomycetes</taxon>
        <taxon>Micrococcales</taxon>
        <taxon>Microbacteriaceae</taxon>
        <taxon>Gryllotalpicola</taxon>
    </lineage>
</organism>
<dbReference type="SUPFAM" id="SSF53474">
    <property type="entry name" value="alpha/beta-Hydrolases"/>
    <property type="match status" value="1"/>
</dbReference>
<comment type="caution">
    <text evidence="2">The sequence shown here is derived from an EMBL/GenBank/DDBJ whole genome shotgun (WGS) entry which is preliminary data.</text>
</comment>
<evidence type="ECO:0000259" key="1">
    <source>
        <dbReference type="Pfam" id="PF12697"/>
    </source>
</evidence>
<dbReference type="InterPro" id="IPR029058">
    <property type="entry name" value="AB_hydrolase_fold"/>
</dbReference>
<reference evidence="3" key="1">
    <citation type="journal article" date="2019" name="Int. J. Syst. Evol. Microbiol.">
        <title>The Global Catalogue of Microorganisms (GCM) 10K type strain sequencing project: providing services to taxonomists for standard genome sequencing and annotation.</title>
        <authorList>
            <consortium name="The Broad Institute Genomics Platform"/>
            <consortium name="The Broad Institute Genome Sequencing Center for Infectious Disease"/>
            <person name="Wu L."/>
            <person name="Ma J."/>
        </authorList>
    </citation>
    <scope>NUCLEOTIDE SEQUENCE [LARGE SCALE GENOMIC DNA]</scope>
    <source>
        <strain evidence="3">JCM 17593</strain>
    </source>
</reference>
<dbReference type="RefSeq" id="WP_344774530.1">
    <property type="nucleotide sequence ID" value="NZ_BAABBX010000007.1"/>
</dbReference>
<feature type="domain" description="AB hydrolase-1" evidence="1">
    <location>
        <begin position="32"/>
        <end position="265"/>
    </location>
</feature>
<dbReference type="Gene3D" id="3.40.50.1820">
    <property type="entry name" value="alpha/beta hydrolase"/>
    <property type="match status" value="1"/>
</dbReference>
<dbReference type="PANTHER" id="PTHR46438:SF2">
    <property type="entry name" value="ALPHA_BETA-HYDROLASES SUPERFAMILY PROTEIN"/>
    <property type="match status" value="1"/>
</dbReference>
<proteinExistence type="predicted"/>
<protein>
    <recommendedName>
        <fullName evidence="1">AB hydrolase-1 domain-containing protein</fullName>
    </recommendedName>
</protein>
<accession>A0ABP8AMV3</accession>